<dbReference type="Proteomes" id="UP001454036">
    <property type="component" value="Unassembled WGS sequence"/>
</dbReference>
<gene>
    <name evidence="1" type="ORF">LIER_40962</name>
</gene>
<dbReference type="AlphaFoldDB" id="A0AAV3R542"/>
<proteinExistence type="predicted"/>
<keyword evidence="2" id="KW-1185">Reference proteome</keyword>
<evidence type="ECO:0000313" key="2">
    <source>
        <dbReference type="Proteomes" id="UP001454036"/>
    </source>
</evidence>
<protein>
    <submittedName>
        <fullName evidence="1">Uncharacterized protein</fullName>
    </submittedName>
</protein>
<name>A0AAV3R542_LITER</name>
<comment type="caution">
    <text evidence="1">The sequence shown here is derived from an EMBL/GenBank/DDBJ whole genome shotgun (WGS) entry which is preliminary data.</text>
</comment>
<reference evidence="1 2" key="1">
    <citation type="submission" date="2024-01" db="EMBL/GenBank/DDBJ databases">
        <title>The complete chloroplast genome sequence of Lithospermum erythrorhizon: insights into the phylogenetic relationship among Boraginaceae species and the maternal lineages of purple gromwells.</title>
        <authorList>
            <person name="Okada T."/>
            <person name="Watanabe K."/>
        </authorList>
    </citation>
    <scope>NUCLEOTIDE SEQUENCE [LARGE SCALE GENOMIC DNA]</scope>
</reference>
<dbReference type="EMBL" id="BAABME010024547">
    <property type="protein sequence ID" value="GAA0170431.1"/>
    <property type="molecule type" value="Genomic_DNA"/>
</dbReference>
<accession>A0AAV3R542</accession>
<sequence>MSVIANFDLGRMPVDTGISMDILLLDAYLKLRMSRAQVRPVATPLVRFTRDAVSSLRVAGDHGKASAANHRDGGVYHHRHVGRGLQWHNWLPA</sequence>
<organism evidence="1 2">
    <name type="scientific">Lithospermum erythrorhizon</name>
    <name type="common">Purple gromwell</name>
    <name type="synonym">Lithospermum officinale var. erythrorhizon</name>
    <dbReference type="NCBI Taxonomy" id="34254"/>
    <lineage>
        <taxon>Eukaryota</taxon>
        <taxon>Viridiplantae</taxon>
        <taxon>Streptophyta</taxon>
        <taxon>Embryophyta</taxon>
        <taxon>Tracheophyta</taxon>
        <taxon>Spermatophyta</taxon>
        <taxon>Magnoliopsida</taxon>
        <taxon>eudicotyledons</taxon>
        <taxon>Gunneridae</taxon>
        <taxon>Pentapetalae</taxon>
        <taxon>asterids</taxon>
        <taxon>lamiids</taxon>
        <taxon>Boraginales</taxon>
        <taxon>Boraginaceae</taxon>
        <taxon>Boraginoideae</taxon>
        <taxon>Lithospermeae</taxon>
        <taxon>Lithospermum</taxon>
    </lineage>
</organism>
<evidence type="ECO:0000313" key="1">
    <source>
        <dbReference type="EMBL" id="GAA0170431.1"/>
    </source>
</evidence>